<keyword evidence="1 7" id="KW-1003">Cell membrane</keyword>
<dbReference type="InterPro" id="IPR029024">
    <property type="entry name" value="TerB-like"/>
</dbReference>
<keyword evidence="5 7" id="KW-0472">Membrane</keyword>
<dbReference type="Gene3D" id="1.10.3680.10">
    <property type="entry name" value="TerB-like"/>
    <property type="match status" value="1"/>
</dbReference>
<evidence type="ECO:0000259" key="9">
    <source>
        <dbReference type="PROSITE" id="PS50076"/>
    </source>
</evidence>
<dbReference type="GO" id="GO:0051087">
    <property type="term" value="F:protein-folding chaperone binding"/>
    <property type="evidence" value="ECO:0007669"/>
    <property type="project" value="InterPro"/>
</dbReference>
<evidence type="ECO:0000256" key="1">
    <source>
        <dbReference type="ARBA" id="ARBA00022475"/>
    </source>
</evidence>
<comment type="subcellular location">
    <subcellularLocation>
        <location evidence="7">Cell inner membrane</location>
        <topology evidence="7">Single-pass type III membrane protein</topology>
    </subcellularLocation>
</comment>
<feature type="domain" description="J" evidence="9">
    <location>
        <begin position="189"/>
        <end position="255"/>
    </location>
</feature>
<sequence length="255" mass="28804">MQIWGKFFGGVIGFMFGRIAGAILGIWLGHQFDKRMSEAPQGMQERQALFFNTTFAVMGHMAKASGRVTENDIRMANALMDNLRLDGDARREAQAAFRRGKASDFDLQAHLRSFRDLTMGRREVQIMFLEIQIQTALSDGDLHPREYAILQTIANRLGFSQAQLDAMLARWQAETRFQGAANNGPSLSDAYRVLGVEESTSDQELKRAYRKLMAENHPDKLVAKGLPQEMMEIAKRKAQDIQVAYDKVKSARGMR</sequence>
<dbReference type="PROSITE" id="PS50076">
    <property type="entry name" value="DNAJ_2"/>
    <property type="match status" value="1"/>
</dbReference>
<keyword evidence="2 7" id="KW-0997">Cell inner membrane</keyword>
<evidence type="ECO:0000256" key="7">
    <source>
        <dbReference type="HAMAP-Rule" id="MF_01153"/>
    </source>
</evidence>
<comment type="subunit">
    <text evidence="7">Homodimer.</text>
</comment>
<dbReference type="CDD" id="cd07316">
    <property type="entry name" value="terB_like_DjlA"/>
    <property type="match status" value="1"/>
</dbReference>
<protein>
    <recommendedName>
        <fullName evidence="7">Co-chaperone protein DjlA</fullName>
    </recommendedName>
</protein>
<feature type="topological domain" description="Cytoplasmic" evidence="7">
    <location>
        <begin position="31"/>
        <end position="255"/>
    </location>
</feature>
<evidence type="ECO:0000256" key="6">
    <source>
        <dbReference type="ARBA" id="ARBA00023186"/>
    </source>
</evidence>
<dbReference type="InterPro" id="IPR007791">
    <property type="entry name" value="DjlA_N"/>
</dbReference>
<evidence type="ECO:0000313" key="10">
    <source>
        <dbReference type="EMBL" id="KFZ36936.1"/>
    </source>
</evidence>
<feature type="transmembrane region" description="Helical" evidence="8">
    <location>
        <begin position="7"/>
        <end position="28"/>
    </location>
</feature>
<dbReference type="SMART" id="SM00271">
    <property type="entry name" value="DnaJ"/>
    <property type="match status" value="1"/>
</dbReference>
<dbReference type="HAMAP" id="MF_01153">
    <property type="entry name" value="DjlA"/>
    <property type="match status" value="1"/>
</dbReference>
<name>A0A094JWZ1_9GAMM</name>
<evidence type="ECO:0000256" key="2">
    <source>
        <dbReference type="ARBA" id="ARBA00022519"/>
    </source>
</evidence>
<evidence type="ECO:0000256" key="3">
    <source>
        <dbReference type="ARBA" id="ARBA00022692"/>
    </source>
</evidence>
<dbReference type="SUPFAM" id="SSF158682">
    <property type="entry name" value="TerB-like"/>
    <property type="match status" value="1"/>
</dbReference>
<dbReference type="PRINTS" id="PR00625">
    <property type="entry name" value="JDOMAIN"/>
</dbReference>
<dbReference type="eggNOG" id="COG1076">
    <property type="taxonomic scope" value="Bacteria"/>
</dbReference>
<evidence type="ECO:0000256" key="8">
    <source>
        <dbReference type="SAM" id="Phobius"/>
    </source>
</evidence>
<accession>A0A094JWZ1</accession>
<organism evidence="10 11">
    <name type="scientific">Shewanella mangrovi</name>
    <dbReference type="NCBI Taxonomy" id="1515746"/>
    <lineage>
        <taxon>Bacteria</taxon>
        <taxon>Pseudomonadati</taxon>
        <taxon>Pseudomonadota</taxon>
        <taxon>Gammaproteobacteria</taxon>
        <taxon>Alteromonadales</taxon>
        <taxon>Shewanellaceae</taxon>
        <taxon>Shewanella</taxon>
    </lineage>
</organism>
<dbReference type="GO" id="GO:0005886">
    <property type="term" value="C:plasma membrane"/>
    <property type="evidence" value="ECO:0007669"/>
    <property type="project" value="UniProtKB-SubCell"/>
</dbReference>
<proteinExistence type="inferred from homology"/>
<comment type="function">
    <text evidence="7">Regulatory DnaK co-chaperone. Direct interaction between DnaK and DjlA is needed for the induction of the wcaABCDE operon, involved in the synthesis of a colanic acid polysaccharide capsule, possibly through activation of the RcsB/RcsC phosphotransfer signaling pathway. The colanic acid capsule may help the bacterium survive conditions outside the host.</text>
</comment>
<evidence type="ECO:0000256" key="5">
    <source>
        <dbReference type="ARBA" id="ARBA00023136"/>
    </source>
</evidence>
<dbReference type="Gene3D" id="1.10.287.110">
    <property type="entry name" value="DnaJ domain"/>
    <property type="match status" value="1"/>
</dbReference>
<reference evidence="10 11" key="1">
    <citation type="submission" date="2014-06" db="EMBL/GenBank/DDBJ databases">
        <title>Shewanella sp. YQH10.</title>
        <authorList>
            <person name="Liu Y."/>
            <person name="Zeng R."/>
        </authorList>
    </citation>
    <scope>NUCLEOTIDE SEQUENCE [LARGE SCALE GENOMIC DNA]</scope>
    <source>
        <strain evidence="10 11">YQH10</strain>
    </source>
</reference>
<comment type="caution">
    <text evidence="10">The sequence shown here is derived from an EMBL/GenBank/DDBJ whole genome shotgun (WGS) entry which is preliminary data.</text>
</comment>
<gene>
    <name evidence="7" type="primary">djlA</name>
    <name evidence="10" type="ORF">HR45_12865</name>
</gene>
<dbReference type="InterPro" id="IPR023749">
    <property type="entry name" value="DjlA"/>
</dbReference>
<comment type="domain">
    <text evidence="7">The transmembrane domain is a dimerization domain.</text>
</comment>
<dbReference type="InterPro" id="IPR050817">
    <property type="entry name" value="DjlA_DnaK_co-chaperone"/>
</dbReference>
<dbReference type="InterPro" id="IPR036869">
    <property type="entry name" value="J_dom_sf"/>
</dbReference>
<feature type="topological domain" description="Periplasmic" evidence="7">
    <location>
        <begin position="1"/>
        <end position="6"/>
    </location>
</feature>
<dbReference type="STRING" id="1515746.HR45_12865"/>
<dbReference type="NCBIfam" id="NF006948">
    <property type="entry name" value="PRK09430.1"/>
    <property type="match status" value="1"/>
</dbReference>
<dbReference type="RefSeq" id="WP_037443443.1">
    <property type="nucleotide sequence ID" value="NZ_JPEO01000010.1"/>
</dbReference>
<keyword evidence="11" id="KW-1185">Reference proteome</keyword>
<keyword evidence="3 7" id="KW-0812">Transmembrane</keyword>
<dbReference type="EMBL" id="JPEO01000010">
    <property type="protein sequence ID" value="KFZ36936.1"/>
    <property type="molecule type" value="Genomic_DNA"/>
</dbReference>
<dbReference type="OrthoDB" id="9782583at2"/>
<dbReference type="PANTHER" id="PTHR24074">
    <property type="entry name" value="CO-CHAPERONE PROTEIN DJLA"/>
    <property type="match status" value="1"/>
</dbReference>
<keyword evidence="4 7" id="KW-1133">Transmembrane helix</keyword>
<dbReference type="CDD" id="cd06257">
    <property type="entry name" value="DnaJ"/>
    <property type="match status" value="1"/>
</dbReference>
<dbReference type="Pfam" id="PF05099">
    <property type="entry name" value="TerB"/>
    <property type="match status" value="1"/>
</dbReference>
<evidence type="ECO:0000313" key="11">
    <source>
        <dbReference type="Proteomes" id="UP000029264"/>
    </source>
</evidence>
<dbReference type="Proteomes" id="UP000029264">
    <property type="component" value="Unassembled WGS sequence"/>
</dbReference>
<dbReference type="InterPro" id="IPR001623">
    <property type="entry name" value="DnaJ_domain"/>
</dbReference>
<dbReference type="AlphaFoldDB" id="A0A094JWZ1"/>
<keyword evidence="6 7" id="KW-0143">Chaperone</keyword>
<dbReference type="Pfam" id="PF00226">
    <property type="entry name" value="DnaJ"/>
    <property type="match status" value="1"/>
</dbReference>
<evidence type="ECO:0000256" key="4">
    <source>
        <dbReference type="ARBA" id="ARBA00022989"/>
    </source>
</evidence>
<dbReference type="SUPFAM" id="SSF46565">
    <property type="entry name" value="Chaperone J-domain"/>
    <property type="match status" value="1"/>
</dbReference>